<name>A0A7X6HYQ3_9ACTN</name>
<sequence>MIPEAETTSAPLFTLAARSPWRERVAQRWASRRDRALVLRDRDGGYHLAGGNRSPSATTKPQPGIGIDGEDDFSYSAPGGFRYDAAFYVRLDEAAGTLPISLPGAHQRESHDVHIRWWVRNPVEVVRSRTTDGWSVVRGQAVAAVREVFERYRTAGRHVSPAELLSQLSDPRELHDTGLTYHAVEVRERDDEREVRLGAGDDTGPPASWAEIDKEAYAFCLRAVRDGPASLAALWLVRHPDQVREVLDWSVAHAELLRGETTWQNEMAGMLGTLSAEEQGELSEVVRDRLAALGRPVPGAPAPGAGAGPGPGGGAGPSDPGAGSGGTRAPYPAMPGARPNGWDPRTVGGGR</sequence>
<feature type="region of interest" description="Disordered" evidence="1">
    <location>
        <begin position="294"/>
        <end position="351"/>
    </location>
</feature>
<gene>
    <name evidence="2" type="ORF">HCN56_09675</name>
</gene>
<reference evidence="2 3" key="1">
    <citation type="submission" date="2020-03" db="EMBL/GenBank/DDBJ databases">
        <title>Draft genome of Streptomyces sp. ventii, isolated from the Axial Seamount in the Pacific Ocean, and resequencing of the two type strains Streptomyces lonarensis strain NCL 716 and Streptomyces bohaiensis strain 11A07.</title>
        <authorList>
            <person name="Loughran R.M."/>
            <person name="Pfannmuller K.M."/>
            <person name="Wasson B.J."/>
            <person name="Deadmond M.C."/>
            <person name="Paddock B.E."/>
            <person name="Koyack M.J."/>
            <person name="Gallegos D.A."/>
            <person name="Mitchell E.A."/>
            <person name="Ushijima B."/>
            <person name="Saw J.H."/>
            <person name="Mcphail K.L."/>
            <person name="Videau P."/>
        </authorList>
    </citation>
    <scope>NUCLEOTIDE SEQUENCE [LARGE SCALE GENOMIC DNA]</scope>
    <source>
        <strain evidence="2 3">NCL716</strain>
    </source>
</reference>
<comment type="caution">
    <text evidence="2">The sequence shown here is derived from an EMBL/GenBank/DDBJ whole genome shotgun (WGS) entry which is preliminary data.</text>
</comment>
<evidence type="ECO:0000256" key="1">
    <source>
        <dbReference type="SAM" id="MobiDB-lite"/>
    </source>
</evidence>
<accession>A0A7X6HYQ3</accession>
<proteinExistence type="predicted"/>
<dbReference type="Proteomes" id="UP000578686">
    <property type="component" value="Unassembled WGS sequence"/>
</dbReference>
<feature type="compositionally biased region" description="Gly residues" evidence="1">
    <location>
        <begin position="305"/>
        <end position="326"/>
    </location>
</feature>
<evidence type="ECO:0000313" key="3">
    <source>
        <dbReference type="Proteomes" id="UP000578686"/>
    </source>
</evidence>
<organism evidence="2 3">
    <name type="scientific">Streptomyces lonarensis</name>
    <dbReference type="NCBI Taxonomy" id="700599"/>
    <lineage>
        <taxon>Bacteria</taxon>
        <taxon>Bacillati</taxon>
        <taxon>Actinomycetota</taxon>
        <taxon>Actinomycetes</taxon>
        <taxon>Kitasatosporales</taxon>
        <taxon>Streptomycetaceae</taxon>
        <taxon>Streptomyces</taxon>
    </lineage>
</organism>
<evidence type="ECO:0000313" key="2">
    <source>
        <dbReference type="EMBL" id="NJQ05836.1"/>
    </source>
</evidence>
<dbReference type="EMBL" id="JAAVJD010000053">
    <property type="protein sequence ID" value="NJQ05836.1"/>
    <property type="molecule type" value="Genomic_DNA"/>
</dbReference>
<dbReference type="RefSeq" id="WP_167969115.1">
    <property type="nucleotide sequence ID" value="NZ_JAAVJD010000053.1"/>
</dbReference>
<protein>
    <submittedName>
        <fullName evidence="2">Uncharacterized protein</fullName>
    </submittedName>
</protein>
<dbReference type="AlphaFoldDB" id="A0A7X6HYQ3"/>
<keyword evidence="3" id="KW-1185">Reference proteome</keyword>